<evidence type="ECO:0000313" key="4">
    <source>
        <dbReference type="Proteomes" id="UP000285138"/>
    </source>
</evidence>
<dbReference type="PANTHER" id="PTHR46797:SF1">
    <property type="entry name" value="METHYLPHOSPHONATE SYNTHASE"/>
    <property type="match status" value="1"/>
</dbReference>
<comment type="caution">
    <text evidence="3">The sequence shown here is derived from an EMBL/GenBank/DDBJ whole genome shotgun (WGS) entry which is preliminary data.</text>
</comment>
<dbReference type="PROSITE" id="PS50943">
    <property type="entry name" value="HTH_CROC1"/>
    <property type="match status" value="3"/>
</dbReference>
<feature type="domain" description="HTH cro/C1-type" evidence="2">
    <location>
        <begin position="7"/>
        <end position="61"/>
    </location>
</feature>
<dbReference type="Gene3D" id="1.10.260.40">
    <property type="entry name" value="lambda repressor-like DNA-binding domains"/>
    <property type="match status" value="3"/>
</dbReference>
<sequence length="256" mass="29015">MLKGDHIRKLRCERNYSLKELAQKAGISVSYLSEIERDRKKPSLKTLEKISEALNVSTREFINRGKSQEIVLGERIRAYREEKGLSLKELSKLADISYSYLCEIEKGAVNPSISTLRKVAQSLEVSPKSLLSPLNSLGNKLTNLREEQELNQAQLAKKTGLSPGLIGQIEKGKAQPSLQTLEKIARVLKVSPCFFIVEEESLQETLGMLRPEIRALLMEPEILSTLKMLRQCSEKEFRLIMDFIKLIKRSDLDNNG</sequence>
<dbReference type="Pfam" id="PF01381">
    <property type="entry name" value="HTH_3"/>
    <property type="match status" value="3"/>
</dbReference>
<dbReference type="SUPFAM" id="SSF47413">
    <property type="entry name" value="lambda repressor-like DNA-binding domains"/>
    <property type="match status" value="3"/>
</dbReference>
<keyword evidence="1" id="KW-0238">DNA-binding</keyword>
<evidence type="ECO:0000256" key="1">
    <source>
        <dbReference type="ARBA" id="ARBA00023125"/>
    </source>
</evidence>
<organism evidence="3 4">
    <name type="scientific">Candidatus Syntrophonatronum acetioxidans</name>
    <dbReference type="NCBI Taxonomy" id="1795816"/>
    <lineage>
        <taxon>Bacteria</taxon>
        <taxon>Bacillati</taxon>
        <taxon>Bacillota</taxon>
        <taxon>Clostridia</taxon>
        <taxon>Eubacteriales</taxon>
        <taxon>Syntrophomonadaceae</taxon>
        <taxon>Candidatus Syntrophonatronum</taxon>
    </lineage>
</organism>
<proteinExistence type="predicted"/>
<reference evidence="3 4" key="1">
    <citation type="submission" date="2018-08" db="EMBL/GenBank/DDBJ databases">
        <title>The metabolism and importance of syntrophic acetate oxidation coupled to methane or sulfide production in haloalkaline environments.</title>
        <authorList>
            <person name="Timmers P.H.A."/>
            <person name="Vavourakis C.D."/>
            <person name="Sorokin D.Y."/>
            <person name="Sinninghe Damste J.S."/>
            <person name="Muyzer G."/>
            <person name="Stams A.J.M."/>
            <person name="Plugge C.M."/>
        </authorList>
    </citation>
    <scope>NUCLEOTIDE SEQUENCE [LARGE SCALE GENOMIC DNA]</scope>
    <source>
        <strain evidence="3">MSAO_Bac1</strain>
    </source>
</reference>
<gene>
    <name evidence="3" type="ORF">D5R97_05125</name>
</gene>
<feature type="domain" description="HTH cro/C1-type" evidence="2">
    <location>
        <begin position="141"/>
        <end position="195"/>
    </location>
</feature>
<dbReference type="PANTHER" id="PTHR46797">
    <property type="entry name" value="HTH-TYPE TRANSCRIPTIONAL REGULATOR"/>
    <property type="match status" value="1"/>
</dbReference>
<dbReference type="InterPro" id="IPR001387">
    <property type="entry name" value="Cro/C1-type_HTH"/>
</dbReference>
<dbReference type="EMBL" id="QZAA01000131">
    <property type="protein sequence ID" value="RQD76121.1"/>
    <property type="molecule type" value="Genomic_DNA"/>
</dbReference>
<accession>A0A424YEU7</accession>
<evidence type="ECO:0000313" key="3">
    <source>
        <dbReference type="EMBL" id="RQD76121.1"/>
    </source>
</evidence>
<dbReference type="InterPro" id="IPR050807">
    <property type="entry name" value="TransReg_Diox_bact_type"/>
</dbReference>
<dbReference type="GO" id="GO:0005829">
    <property type="term" value="C:cytosol"/>
    <property type="evidence" value="ECO:0007669"/>
    <property type="project" value="TreeGrafter"/>
</dbReference>
<dbReference type="InterPro" id="IPR010982">
    <property type="entry name" value="Lambda_DNA-bd_dom_sf"/>
</dbReference>
<feature type="domain" description="HTH cro/C1-type" evidence="2">
    <location>
        <begin position="76"/>
        <end position="130"/>
    </location>
</feature>
<name>A0A424YEU7_9FIRM</name>
<dbReference type="Proteomes" id="UP000285138">
    <property type="component" value="Unassembled WGS sequence"/>
</dbReference>
<protein>
    <submittedName>
        <fullName evidence="3">Helix-turn-helix domain-containing protein</fullName>
    </submittedName>
</protein>
<dbReference type="AlphaFoldDB" id="A0A424YEU7"/>
<evidence type="ECO:0000259" key="2">
    <source>
        <dbReference type="PROSITE" id="PS50943"/>
    </source>
</evidence>
<dbReference type="GO" id="GO:0003700">
    <property type="term" value="F:DNA-binding transcription factor activity"/>
    <property type="evidence" value="ECO:0007669"/>
    <property type="project" value="TreeGrafter"/>
</dbReference>
<dbReference type="CDD" id="cd00093">
    <property type="entry name" value="HTH_XRE"/>
    <property type="match status" value="3"/>
</dbReference>
<dbReference type="SMART" id="SM00530">
    <property type="entry name" value="HTH_XRE"/>
    <property type="match status" value="3"/>
</dbReference>
<dbReference type="GO" id="GO:0003677">
    <property type="term" value="F:DNA binding"/>
    <property type="evidence" value="ECO:0007669"/>
    <property type="project" value="UniProtKB-KW"/>
</dbReference>